<protein>
    <submittedName>
        <fullName evidence="2">Uncharacterized protein</fullName>
    </submittedName>
</protein>
<name>A0A7C9UXA4_9PROT</name>
<gene>
    <name evidence="2" type="ORF">G4223_02535</name>
</gene>
<dbReference type="EMBL" id="JAAIYP010000008">
    <property type="protein sequence ID" value="NFV78991.1"/>
    <property type="molecule type" value="Genomic_DNA"/>
</dbReference>
<reference evidence="2 3" key="1">
    <citation type="submission" date="2020-02" db="EMBL/GenBank/DDBJ databases">
        <authorList>
            <person name="Dziuba M."/>
            <person name="Kuznetsov B."/>
            <person name="Mardanov A."/>
            <person name="Ravin N."/>
            <person name="Grouzdev D."/>
        </authorList>
    </citation>
    <scope>NUCLEOTIDE SEQUENCE [LARGE SCALE GENOMIC DNA]</scope>
    <source>
        <strain evidence="2 3">SpK</strain>
    </source>
</reference>
<comment type="caution">
    <text evidence="2">The sequence shown here is derived from an EMBL/GenBank/DDBJ whole genome shotgun (WGS) entry which is preliminary data.</text>
</comment>
<dbReference type="RefSeq" id="WP_163674570.1">
    <property type="nucleotide sequence ID" value="NZ_JAAIYP010000008.1"/>
</dbReference>
<sequence length="117" mass="12617">MRTIIVATACCLITSAALAQEDAARALLDAHEMDTGLPLSTETIEGWRIEEVCRPHLCHLHKRLTVTAPDGAAMVLVFAPSEVDGKPAVVGMRGRGWDDGKVPQAVRGRIAEFGNQR</sequence>
<evidence type="ECO:0000313" key="3">
    <source>
        <dbReference type="Proteomes" id="UP000480684"/>
    </source>
</evidence>
<keyword evidence="3" id="KW-1185">Reference proteome</keyword>
<feature type="signal peptide" evidence="1">
    <location>
        <begin position="1"/>
        <end position="19"/>
    </location>
</feature>
<keyword evidence="1" id="KW-0732">Signal</keyword>
<organism evidence="2 3">
    <name type="scientific">Magnetospirillum aberrantis SpK</name>
    <dbReference type="NCBI Taxonomy" id="908842"/>
    <lineage>
        <taxon>Bacteria</taxon>
        <taxon>Pseudomonadati</taxon>
        <taxon>Pseudomonadota</taxon>
        <taxon>Alphaproteobacteria</taxon>
        <taxon>Rhodospirillales</taxon>
        <taxon>Rhodospirillaceae</taxon>
        <taxon>Magnetospirillum</taxon>
    </lineage>
</organism>
<evidence type="ECO:0000256" key="1">
    <source>
        <dbReference type="SAM" id="SignalP"/>
    </source>
</evidence>
<dbReference type="AlphaFoldDB" id="A0A7C9UXA4"/>
<evidence type="ECO:0000313" key="2">
    <source>
        <dbReference type="EMBL" id="NFV78991.1"/>
    </source>
</evidence>
<proteinExistence type="predicted"/>
<feature type="chain" id="PRO_5028850203" evidence="1">
    <location>
        <begin position="20"/>
        <end position="117"/>
    </location>
</feature>
<accession>A0A7C9UXA4</accession>
<dbReference type="Proteomes" id="UP000480684">
    <property type="component" value="Unassembled WGS sequence"/>
</dbReference>